<keyword evidence="10" id="KW-0393">Immunoglobulin domain</keyword>
<dbReference type="InterPro" id="IPR013162">
    <property type="entry name" value="CD80_C2-set"/>
</dbReference>
<feature type="chain" id="PRO_5044283798" description="Ig-like domain-containing protein" evidence="13">
    <location>
        <begin position="22"/>
        <end position="531"/>
    </location>
</feature>
<dbReference type="GO" id="GO:0031295">
    <property type="term" value="P:T cell costimulation"/>
    <property type="evidence" value="ECO:0007669"/>
    <property type="project" value="TreeGrafter"/>
</dbReference>
<dbReference type="InterPro" id="IPR007110">
    <property type="entry name" value="Ig-like_dom"/>
</dbReference>
<protein>
    <recommendedName>
        <fullName evidence="14">Ig-like domain-containing protein</fullName>
    </recommendedName>
</protein>
<comment type="subcellular location">
    <subcellularLocation>
        <location evidence="1">Cell membrane</location>
        <topology evidence="1">Single-pass type I membrane protein</topology>
    </subcellularLocation>
</comment>
<keyword evidence="7" id="KW-1015">Disulfide bond</keyword>
<keyword evidence="8" id="KW-0675">Receptor</keyword>
<evidence type="ECO:0000256" key="12">
    <source>
        <dbReference type="SAM" id="Phobius"/>
    </source>
</evidence>
<dbReference type="PROSITE" id="PS50835">
    <property type="entry name" value="IG_LIKE"/>
    <property type="match status" value="2"/>
</dbReference>
<dbReference type="InterPro" id="IPR013106">
    <property type="entry name" value="Ig_V-set"/>
</dbReference>
<keyword evidence="2" id="KW-1003">Cell membrane</keyword>
<keyword evidence="9" id="KW-0325">Glycoprotein</keyword>
<feature type="transmembrane region" description="Helical" evidence="12">
    <location>
        <begin position="321"/>
        <end position="342"/>
    </location>
</feature>
<dbReference type="InterPro" id="IPR013783">
    <property type="entry name" value="Ig-like_fold"/>
</dbReference>
<dbReference type="PANTHER" id="PTHR25466">
    <property type="entry name" value="T-LYMPHOCYTE ACTIVATION ANTIGEN"/>
    <property type="match status" value="1"/>
</dbReference>
<feature type="region of interest" description="Disordered" evidence="11">
    <location>
        <begin position="205"/>
        <end position="227"/>
    </location>
</feature>
<keyword evidence="3 12" id="KW-0812">Transmembrane</keyword>
<evidence type="ECO:0000256" key="8">
    <source>
        <dbReference type="ARBA" id="ARBA00023170"/>
    </source>
</evidence>
<dbReference type="InterPro" id="IPR036179">
    <property type="entry name" value="Ig-like_dom_sf"/>
</dbReference>
<dbReference type="InterPro" id="IPR003599">
    <property type="entry name" value="Ig_sub"/>
</dbReference>
<feature type="region of interest" description="Disordered" evidence="11">
    <location>
        <begin position="154"/>
        <end position="175"/>
    </location>
</feature>
<dbReference type="PANTHER" id="PTHR25466:SF14">
    <property type="entry name" value="BUTYROPHILIN SUBFAMILY 2 MEMBER A2-LIKE-RELATED"/>
    <property type="match status" value="1"/>
</dbReference>
<evidence type="ECO:0000256" key="11">
    <source>
        <dbReference type="SAM" id="MobiDB-lite"/>
    </source>
</evidence>
<evidence type="ECO:0000256" key="3">
    <source>
        <dbReference type="ARBA" id="ARBA00022692"/>
    </source>
</evidence>
<dbReference type="Gene3D" id="2.60.40.10">
    <property type="entry name" value="Immunoglobulins"/>
    <property type="match status" value="3"/>
</dbReference>
<keyword evidence="4 13" id="KW-0732">Signal</keyword>
<evidence type="ECO:0000313" key="15">
    <source>
        <dbReference type="Ensembl" id="ENSELUP00000086407.1"/>
    </source>
</evidence>
<evidence type="ECO:0000256" key="6">
    <source>
        <dbReference type="ARBA" id="ARBA00023136"/>
    </source>
</evidence>
<dbReference type="Ensembl" id="ENSELUT00000110104.1">
    <property type="protein sequence ID" value="ENSELUP00000086407.1"/>
    <property type="gene ID" value="ENSELUG00000028231.2"/>
</dbReference>
<dbReference type="CDD" id="cd16091">
    <property type="entry name" value="IgV_HHLA2"/>
    <property type="match status" value="1"/>
</dbReference>
<evidence type="ECO:0000256" key="4">
    <source>
        <dbReference type="ARBA" id="ARBA00022729"/>
    </source>
</evidence>
<reference evidence="15" key="3">
    <citation type="submission" date="2025-09" db="UniProtKB">
        <authorList>
            <consortium name="Ensembl"/>
        </authorList>
    </citation>
    <scope>IDENTIFICATION</scope>
</reference>
<evidence type="ECO:0000259" key="14">
    <source>
        <dbReference type="PROSITE" id="PS50835"/>
    </source>
</evidence>
<dbReference type="FunFam" id="2.60.40.10:FF:000142">
    <property type="entry name" value="V-set domain-containing T-cell activation inhibitor 1"/>
    <property type="match status" value="1"/>
</dbReference>
<dbReference type="InterPro" id="IPR003598">
    <property type="entry name" value="Ig_sub2"/>
</dbReference>
<feature type="domain" description="Ig-like" evidence="14">
    <location>
        <begin position="7"/>
        <end position="124"/>
    </location>
</feature>
<dbReference type="AlphaFoldDB" id="A0AAY5KJ29"/>
<keyword evidence="16" id="KW-1185">Reference proteome</keyword>
<dbReference type="GeneTree" id="ENSGT00940000163670"/>
<reference evidence="15 16" key="1">
    <citation type="submission" date="2020-02" db="EMBL/GenBank/DDBJ databases">
        <title>Esox lucius (northern pike) genome, fEsoLuc1, primary haplotype.</title>
        <authorList>
            <person name="Myers G."/>
            <person name="Karagic N."/>
            <person name="Meyer A."/>
            <person name="Pippel M."/>
            <person name="Reichard M."/>
            <person name="Winkler S."/>
            <person name="Tracey A."/>
            <person name="Sims Y."/>
            <person name="Howe K."/>
            <person name="Rhie A."/>
            <person name="Formenti G."/>
            <person name="Durbin R."/>
            <person name="Fedrigo O."/>
            <person name="Jarvis E.D."/>
        </authorList>
    </citation>
    <scope>NUCLEOTIDE SEQUENCE [LARGE SCALE GENOMIC DNA]</scope>
</reference>
<feature type="compositionally biased region" description="Polar residues" evidence="11">
    <location>
        <begin position="216"/>
        <end position="227"/>
    </location>
</feature>
<proteinExistence type="predicted"/>
<keyword evidence="5 12" id="KW-1133">Transmembrane helix</keyword>
<sequence length="531" mass="56673">MMSRGLVSMVILLLSVRVTDGEDLPVTCVFSEDCVLPCSFQPGRDELIHWIKLEDITVHSYYNSTDQLEPQNQQYRQRTSLYNDQIPKGNASLLLRNVKVQDQGRYQCYTSTVKGNQESLVNITVKAPVRSVDIHLSDDILTCSSTGIYPQPKLTWSTHPPSESSQNSTSTKVNDQGLYDITSTKPFIRNRTNICTVTSGKTEKTATLRQRAPVHSSPSSEVSIPCNDSQSDLTSNITWRFNQNVTILTLTYTNDKYQMQVEDHWKEQVQNVSDSVSLRLHRITMNHQGNYSCELTTDRDTHLVLTFLEITPDKRISSGNIAGGVTGGVTAVAVAVAVWSIYKRRCKKNPKAETPVKGEMQPMIEKENDGDGDVAGNTEGVVAGNTEGVVAGNTEGVVEGNTEGEVAGNKEGVVAGNKEGVVAGNTEGVVVGNTEGVVAGKKEGVEAGKMEGVEAGNKEGVVAGNSEGVVAGNKEGVIAGNSEGVVAGNKEGVVAGRMEGVEAGNKEGVVAGNTEGVVAGVVKGVQGDTVG</sequence>
<evidence type="ECO:0000256" key="9">
    <source>
        <dbReference type="ARBA" id="ARBA00023180"/>
    </source>
</evidence>
<evidence type="ECO:0000256" key="13">
    <source>
        <dbReference type="SAM" id="SignalP"/>
    </source>
</evidence>
<name>A0AAY5KJ29_ESOLU</name>
<dbReference type="SMART" id="SM00409">
    <property type="entry name" value="IG"/>
    <property type="match status" value="2"/>
</dbReference>
<evidence type="ECO:0000313" key="16">
    <source>
        <dbReference type="Proteomes" id="UP000265140"/>
    </source>
</evidence>
<evidence type="ECO:0000256" key="7">
    <source>
        <dbReference type="ARBA" id="ARBA00023157"/>
    </source>
</evidence>
<dbReference type="SUPFAM" id="SSF48726">
    <property type="entry name" value="Immunoglobulin"/>
    <property type="match status" value="2"/>
</dbReference>
<dbReference type="InterPro" id="IPR051713">
    <property type="entry name" value="T-cell_Activation_Regulation"/>
</dbReference>
<evidence type="ECO:0000256" key="5">
    <source>
        <dbReference type="ARBA" id="ARBA00022989"/>
    </source>
</evidence>
<accession>A0AAY5KJ29</accession>
<evidence type="ECO:0000256" key="1">
    <source>
        <dbReference type="ARBA" id="ARBA00004251"/>
    </source>
</evidence>
<feature type="domain" description="Ig-like" evidence="14">
    <location>
        <begin position="203"/>
        <end position="306"/>
    </location>
</feature>
<organism evidence="15 16">
    <name type="scientific">Esox lucius</name>
    <name type="common">Northern pike</name>
    <dbReference type="NCBI Taxonomy" id="8010"/>
    <lineage>
        <taxon>Eukaryota</taxon>
        <taxon>Metazoa</taxon>
        <taxon>Chordata</taxon>
        <taxon>Craniata</taxon>
        <taxon>Vertebrata</taxon>
        <taxon>Euteleostomi</taxon>
        <taxon>Actinopterygii</taxon>
        <taxon>Neopterygii</taxon>
        <taxon>Teleostei</taxon>
        <taxon>Protacanthopterygii</taxon>
        <taxon>Esociformes</taxon>
        <taxon>Esocidae</taxon>
        <taxon>Esox</taxon>
    </lineage>
</organism>
<reference evidence="15" key="2">
    <citation type="submission" date="2025-08" db="UniProtKB">
        <authorList>
            <consortium name="Ensembl"/>
        </authorList>
    </citation>
    <scope>IDENTIFICATION</scope>
</reference>
<dbReference type="SMART" id="SM00406">
    <property type="entry name" value="IGv"/>
    <property type="match status" value="2"/>
</dbReference>
<feature type="compositionally biased region" description="Polar residues" evidence="11">
    <location>
        <begin position="154"/>
        <end position="174"/>
    </location>
</feature>
<dbReference type="GO" id="GO:0042130">
    <property type="term" value="P:negative regulation of T cell proliferation"/>
    <property type="evidence" value="ECO:0007669"/>
    <property type="project" value="TreeGrafter"/>
</dbReference>
<dbReference type="Pfam" id="PF08205">
    <property type="entry name" value="C2-set_2"/>
    <property type="match status" value="1"/>
</dbReference>
<dbReference type="GO" id="GO:0071222">
    <property type="term" value="P:cellular response to lipopolysaccharide"/>
    <property type="evidence" value="ECO:0007669"/>
    <property type="project" value="TreeGrafter"/>
</dbReference>
<keyword evidence="6 12" id="KW-0472">Membrane</keyword>
<dbReference type="SMART" id="SM00408">
    <property type="entry name" value="IGc2"/>
    <property type="match status" value="2"/>
</dbReference>
<dbReference type="GO" id="GO:0042102">
    <property type="term" value="P:positive regulation of T cell proliferation"/>
    <property type="evidence" value="ECO:0007669"/>
    <property type="project" value="TreeGrafter"/>
</dbReference>
<feature type="signal peptide" evidence="13">
    <location>
        <begin position="1"/>
        <end position="21"/>
    </location>
</feature>
<dbReference type="Pfam" id="PF07686">
    <property type="entry name" value="V-set"/>
    <property type="match status" value="1"/>
</dbReference>
<dbReference type="Proteomes" id="UP000265140">
    <property type="component" value="Chromosome 21"/>
</dbReference>
<evidence type="ECO:0000256" key="10">
    <source>
        <dbReference type="ARBA" id="ARBA00023319"/>
    </source>
</evidence>
<evidence type="ECO:0000256" key="2">
    <source>
        <dbReference type="ARBA" id="ARBA00022475"/>
    </source>
</evidence>
<dbReference type="GO" id="GO:0007166">
    <property type="term" value="P:cell surface receptor signaling pathway"/>
    <property type="evidence" value="ECO:0007669"/>
    <property type="project" value="TreeGrafter"/>
</dbReference>
<dbReference type="GO" id="GO:0009897">
    <property type="term" value="C:external side of plasma membrane"/>
    <property type="evidence" value="ECO:0007669"/>
    <property type="project" value="TreeGrafter"/>
</dbReference>
<dbReference type="GO" id="GO:0006955">
    <property type="term" value="P:immune response"/>
    <property type="evidence" value="ECO:0007669"/>
    <property type="project" value="TreeGrafter"/>
</dbReference>